<reference evidence="1 2" key="1">
    <citation type="journal article" date="2019" name="Commun. Biol.">
        <title>The bagworm genome reveals a unique fibroin gene that provides high tensile strength.</title>
        <authorList>
            <person name="Kono N."/>
            <person name="Nakamura H."/>
            <person name="Ohtoshi R."/>
            <person name="Tomita M."/>
            <person name="Numata K."/>
            <person name="Arakawa K."/>
        </authorList>
    </citation>
    <scope>NUCLEOTIDE SEQUENCE [LARGE SCALE GENOMIC DNA]</scope>
</reference>
<organism evidence="1 2">
    <name type="scientific">Eumeta variegata</name>
    <name type="common">Bagworm moth</name>
    <name type="synonym">Eumeta japonica</name>
    <dbReference type="NCBI Taxonomy" id="151549"/>
    <lineage>
        <taxon>Eukaryota</taxon>
        <taxon>Metazoa</taxon>
        <taxon>Ecdysozoa</taxon>
        <taxon>Arthropoda</taxon>
        <taxon>Hexapoda</taxon>
        <taxon>Insecta</taxon>
        <taxon>Pterygota</taxon>
        <taxon>Neoptera</taxon>
        <taxon>Endopterygota</taxon>
        <taxon>Lepidoptera</taxon>
        <taxon>Glossata</taxon>
        <taxon>Ditrysia</taxon>
        <taxon>Tineoidea</taxon>
        <taxon>Psychidae</taxon>
        <taxon>Oiketicinae</taxon>
        <taxon>Eumeta</taxon>
    </lineage>
</organism>
<dbReference type="Proteomes" id="UP000299102">
    <property type="component" value="Unassembled WGS sequence"/>
</dbReference>
<proteinExistence type="predicted"/>
<comment type="caution">
    <text evidence="1">The sequence shown here is derived from an EMBL/GenBank/DDBJ whole genome shotgun (WGS) entry which is preliminary data.</text>
</comment>
<evidence type="ECO:0000313" key="2">
    <source>
        <dbReference type="Proteomes" id="UP000299102"/>
    </source>
</evidence>
<dbReference type="AlphaFoldDB" id="A0A4C1UAR1"/>
<evidence type="ECO:0000313" key="1">
    <source>
        <dbReference type="EMBL" id="GBP23180.1"/>
    </source>
</evidence>
<accession>A0A4C1UAR1</accession>
<name>A0A4C1UAR1_EUMVA</name>
<protein>
    <submittedName>
        <fullName evidence="1">Uncharacterized protein</fullName>
    </submittedName>
</protein>
<sequence>MRIPFAPTHDFNYSSIVGFDTSFLLVSVPVFTLDSDSEDGFYFDLGNVLFLNPDPAFDSDPNRALNSDGVPTFDCDPRPALDSGHDLGFDFDPDPAIDLDLGSIDDPKTTFDIVVNNYQLPFLMGLFFY</sequence>
<keyword evidence="2" id="KW-1185">Reference proteome</keyword>
<gene>
    <name evidence="1" type="ORF">EVAR_82344_1</name>
</gene>
<dbReference type="EMBL" id="BGZK01000148">
    <property type="protein sequence ID" value="GBP23180.1"/>
    <property type="molecule type" value="Genomic_DNA"/>
</dbReference>